<reference evidence="3" key="1">
    <citation type="submission" date="2016-05" db="EMBL/GenBank/DDBJ databases">
        <title>Comparative genomics of biotechnologically important yeasts.</title>
        <authorList>
            <consortium name="DOE Joint Genome Institute"/>
            <person name="Riley R."/>
            <person name="Haridas S."/>
            <person name="Wolfe K.H."/>
            <person name="Lopes M.R."/>
            <person name="Hittinger C.T."/>
            <person name="Goker M."/>
            <person name="Salamov A."/>
            <person name="Wisecaver J."/>
            <person name="Long T.M."/>
            <person name="Aerts A.L."/>
            <person name="Barry K."/>
            <person name="Choi C."/>
            <person name="Clum A."/>
            <person name="Coughlan A.Y."/>
            <person name="Deshpande S."/>
            <person name="Douglass A.P."/>
            <person name="Hanson S.J."/>
            <person name="Klenk H.-P."/>
            <person name="Labutti K."/>
            <person name="Lapidus A."/>
            <person name="Lindquist E."/>
            <person name="Lipzen A."/>
            <person name="Meier-Kolthoff J.P."/>
            <person name="Ohm R.A."/>
            <person name="Otillar R.P."/>
            <person name="Pangilinan J."/>
            <person name="Peng Y."/>
            <person name="Rokas A."/>
            <person name="Rosa C.A."/>
            <person name="Scheuner C."/>
            <person name="Sibirny A.A."/>
            <person name="Slot J.C."/>
            <person name="Stielow J.B."/>
            <person name="Sun H."/>
            <person name="Kurtzman C.P."/>
            <person name="Blackwell M."/>
            <person name="Grigoriev I.V."/>
            <person name="Jeffries T.W."/>
        </authorList>
    </citation>
    <scope>NUCLEOTIDE SEQUENCE [LARGE SCALE GENOMIC DNA]</scope>
    <source>
        <strain evidence="3">DSM 1968</strain>
    </source>
</reference>
<dbReference type="OrthoDB" id="4018341at2759"/>
<evidence type="ECO:0000313" key="3">
    <source>
        <dbReference type="Proteomes" id="UP000095038"/>
    </source>
</evidence>
<dbReference type="EMBL" id="KV454482">
    <property type="protein sequence ID" value="ODV60301.1"/>
    <property type="molecule type" value="Genomic_DNA"/>
</dbReference>
<protein>
    <submittedName>
        <fullName evidence="2">Uncharacterized protein</fullName>
    </submittedName>
</protein>
<dbReference type="Proteomes" id="UP000095038">
    <property type="component" value="Unassembled WGS sequence"/>
</dbReference>
<feature type="region of interest" description="Disordered" evidence="1">
    <location>
        <begin position="26"/>
        <end position="59"/>
    </location>
</feature>
<sequence length="574" mass="65562">MSEANPNNDFEDDLEFLLLKNISSVPASTVPAGSPVQPQPKSQFKKRINNSNQNAALRDKSLAKSFASLNLGADRSSARPQFKPSSSNDLRLNKKTIDQICDDIDISWDETSNKPDSDDSDDSQNSGYLDDFEAGYYNGLESENFSKLDTDTNAKQNVIDTNSQTKKQTKTDLTLSSSSLDLNLADNPTKINLELDLDNQALLSKEVGPVEINSEKQKSNKKSGNRKKKSKNNIKISTNEQTRNEKPKEKSRKPKATPITPNNSNSTEFCYLSKKEIKKFKTLKQKNQLNDTEMDQLRQLKEKRKLYFLNKKFQQEIPFSESSNNANSNTENKLKSSSSSSSSSNQRPSKIHQAKKPAKNLAFKVIYNPVSTMKLSDPFLEKIVLNANDLAKEILQFLLVHKDNVFSDFYRAKLFFTISILVALKGPKSYKDLCSDYDLEIKNESSKNKELSNPRYFERYSEFLNPRGDFNFKLVGYIGHILIWGFDRQRYGLKMQKKDFNNTFIFKYQIKCSKSMILSGIGGMNLWDKNQKKDSMPLSKWQILNGLKKSYEFDEDLFVLILRFMGIVDIPKMI</sequence>
<feature type="region of interest" description="Disordered" evidence="1">
    <location>
        <begin position="73"/>
        <end position="94"/>
    </location>
</feature>
<feature type="compositionally biased region" description="Basic residues" evidence="1">
    <location>
        <begin position="219"/>
        <end position="232"/>
    </location>
</feature>
<feature type="region of interest" description="Disordered" evidence="1">
    <location>
        <begin position="212"/>
        <end position="267"/>
    </location>
</feature>
<evidence type="ECO:0000256" key="1">
    <source>
        <dbReference type="SAM" id="MobiDB-lite"/>
    </source>
</evidence>
<dbReference type="AlphaFoldDB" id="A0A1D2VF70"/>
<dbReference type="RefSeq" id="XP_020046608.1">
    <property type="nucleotide sequence ID" value="XM_020193420.1"/>
</dbReference>
<dbReference type="GeneID" id="30967056"/>
<evidence type="ECO:0000313" key="2">
    <source>
        <dbReference type="EMBL" id="ODV60301.1"/>
    </source>
</evidence>
<gene>
    <name evidence="2" type="ORF">ASCRUDRAFT_76316</name>
</gene>
<dbReference type="InParanoid" id="A0A1D2VF70"/>
<feature type="compositionally biased region" description="Low complexity" evidence="1">
    <location>
        <begin position="320"/>
        <end position="344"/>
    </location>
</feature>
<feature type="region of interest" description="Disordered" evidence="1">
    <location>
        <begin position="107"/>
        <end position="132"/>
    </location>
</feature>
<name>A0A1D2VF70_9ASCO</name>
<organism evidence="2 3">
    <name type="scientific">Ascoidea rubescens DSM 1968</name>
    <dbReference type="NCBI Taxonomy" id="1344418"/>
    <lineage>
        <taxon>Eukaryota</taxon>
        <taxon>Fungi</taxon>
        <taxon>Dikarya</taxon>
        <taxon>Ascomycota</taxon>
        <taxon>Saccharomycotina</taxon>
        <taxon>Saccharomycetes</taxon>
        <taxon>Ascoideaceae</taxon>
        <taxon>Ascoidea</taxon>
    </lineage>
</organism>
<feature type="region of interest" description="Disordered" evidence="1">
    <location>
        <begin position="319"/>
        <end position="356"/>
    </location>
</feature>
<keyword evidence="3" id="KW-1185">Reference proteome</keyword>
<proteinExistence type="predicted"/>
<accession>A0A1D2VF70</accession>